<dbReference type="EMBL" id="CM051404">
    <property type="protein sequence ID" value="KAJ4706385.1"/>
    <property type="molecule type" value="Genomic_DNA"/>
</dbReference>
<name>A0ACC1X4M7_MELAZ</name>
<organism evidence="1 2">
    <name type="scientific">Melia azedarach</name>
    <name type="common">Chinaberry tree</name>
    <dbReference type="NCBI Taxonomy" id="155640"/>
    <lineage>
        <taxon>Eukaryota</taxon>
        <taxon>Viridiplantae</taxon>
        <taxon>Streptophyta</taxon>
        <taxon>Embryophyta</taxon>
        <taxon>Tracheophyta</taxon>
        <taxon>Spermatophyta</taxon>
        <taxon>Magnoliopsida</taxon>
        <taxon>eudicotyledons</taxon>
        <taxon>Gunneridae</taxon>
        <taxon>Pentapetalae</taxon>
        <taxon>rosids</taxon>
        <taxon>malvids</taxon>
        <taxon>Sapindales</taxon>
        <taxon>Meliaceae</taxon>
        <taxon>Melia</taxon>
    </lineage>
</organism>
<gene>
    <name evidence="1" type="ORF">OWV82_020038</name>
</gene>
<sequence>MAGFCCHSQITQNPVHDDDDDDGDDPVKECDLYGNQEPWDIWNSYGGNDLLAGEELYFFTRLKKLTPNGSRYNRRIASGVWQGEDGAKEVKALGGSEQILGFKKRFRYEDGNNSAQNGGWIMHEFTINASLLGQYSDKAMDYVLCRIKKNEKGQQQDRADFGKKQRKSKQIGEKNESGQGALGRKRKLKQAAKPNNNNDEFIQNKRLRAEQGALLIQPTILPCRSSIKEVVESEPEPESSSITFDAEDLFSELHQITEVDCIEYYDDECVQSENIRAEQEAILILPVELPWANNVMDIVDSEAQTQRFSNTVDAVNLVSNLYQTGEVDYTEYHVQEDKCVQNKYLMGEQEGEEEAVQVSEYKAETVPLLEFEPLVEALFSNVDQEFDRVFGSTDLELFEQWPL</sequence>
<comment type="caution">
    <text evidence="1">The sequence shown here is derived from an EMBL/GenBank/DDBJ whole genome shotgun (WGS) entry which is preliminary data.</text>
</comment>
<accession>A0ACC1X4M7</accession>
<reference evidence="1 2" key="1">
    <citation type="journal article" date="2023" name="Science">
        <title>Complex scaffold remodeling in plant triterpene biosynthesis.</title>
        <authorList>
            <person name="De La Pena R."/>
            <person name="Hodgson H."/>
            <person name="Liu J.C."/>
            <person name="Stephenson M.J."/>
            <person name="Martin A.C."/>
            <person name="Owen C."/>
            <person name="Harkess A."/>
            <person name="Leebens-Mack J."/>
            <person name="Jimenez L.E."/>
            <person name="Osbourn A."/>
            <person name="Sattely E.S."/>
        </authorList>
    </citation>
    <scope>NUCLEOTIDE SEQUENCE [LARGE SCALE GENOMIC DNA]</scope>
    <source>
        <strain evidence="2">cv. JPN11</strain>
        <tissue evidence="1">Leaf</tissue>
    </source>
</reference>
<dbReference type="Proteomes" id="UP001164539">
    <property type="component" value="Chromosome 11"/>
</dbReference>
<evidence type="ECO:0000313" key="2">
    <source>
        <dbReference type="Proteomes" id="UP001164539"/>
    </source>
</evidence>
<proteinExistence type="predicted"/>
<evidence type="ECO:0000313" key="1">
    <source>
        <dbReference type="EMBL" id="KAJ4706385.1"/>
    </source>
</evidence>
<keyword evidence="2" id="KW-1185">Reference proteome</keyword>
<protein>
    <submittedName>
        <fullName evidence="1">NAC domain-containing protein</fullName>
    </submittedName>
</protein>